<comment type="caution">
    <text evidence="1">The sequence shown here is derived from an EMBL/GenBank/DDBJ whole genome shotgun (WGS) entry which is preliminary data.</text>
</comment>
<keyword evidence="2" id="KW-1185">Reference proteome</keyword>
<proteinExistence type="predicted"/>
<accession>A0A8S3R9U7</accession>
<name>A0A8S3R9U7_MYTED</name>
<dbReference type="AlphaFoldDB" id="A0A8S3R9U7"/>
<dbReference type="EMBL" id="CAJPWZ010000870">
    <property type="protein sequence ID" value="CAG2201861.1"/>
    <property type="molecule type" value="Genomic_DNA"/>
</dbReference>
<protein>
    <submittedName>
        <fullName evidence="1">Uncharacterized protein</fullName>
    </submittedName>
</protein>
<evidence type="ECO:0000313" key="1">
    <source>
        <dbReference type="EMBL" id="CAG2201861.1"/>
    </source>
</evidence>
<gene>
    <name evidence="1" type="ORF">MEDL_16492</name>
</gene>
<dbReference type="Proteomes" id="UP000683360">
    <property type="component" value="Unassembled WGS sequence"/>
</dbReference>
<evidence type="ECO:0000313" key="2">
    <source>
        <dbReference type="Proteomes" id="UP000683360"/>
    </source>
</evidence>
<reference evidence="1" key="1">
    <citation type="submission" date="2021-03" db="EMBL/GenBank/DDBJ databases">
        <authorList>
            <person name="Bekaert M."/>
        </authorList>
    </citation>
    <scope>NUCLEOTIDE SEQUENCE</scope>
</reference>
<organism evidence="1 2">
    <name type="scientific">Mytilus edulis</name>
    <name type="common">Blue mussel</name>
    <dbReference type="NCBI Taxonomy" id="6550"/>
    <lineage>
        <taxon>Eukaryota</taxon>
        <taxon>Metazoa</taxon>
        <taxon>Spiralia</taxon>
        <taxon>Lophotrochozoa</taxon>
        <taxon>Mollusca</taxon>
        <taxon>Bivalvia</taxon>
        <taxon>Autobranchia</taxon>
        <taxon>Pteriomorphia</taxon>
        <taxon>Mytilida</taxon>
        <taxon>Mytiloidea</taxon>
        <taxon>Mytilidae</taxon>
        <taxon>Mytilinae</taxon>
        <taxon>Mytilus</taxon>
    </lineage>
</organism>
<sequence>MLRTFNIPPTFSQLAYPIAGRYLLPFPFRCVPYSHLATGFLEFQHVAVGSQPAAVKLPPFQRAWNLVSWKWRRGFNKKSSRWSVQEIKEKKRYPHLSDVIHSILTARLIDEVGMNRNVVLEADDPRRIKRNIAPIPPPPTQQIALEQKARSNKEYPDKTIDYMYSPLNN</sequence>